<keyword evidence="1" id="KW-1133">Transmembrane helix</keyword>
<dbReference type="KEGG" id="lamb:KBB96_10255"/>
<dbReference type="Pfam" id="PF09997">
    <property type="entry name" value="DUF2238"/>
    <property type="match status" value="1"/>
</dbReference>
<dbReference type="InterPro" id="IPR014509">
    <property type="entry name" value="YjdF-like"/>
</dbReference>
<gene>
    <name evidence="2" type="ORF">KBB96_10255</name>
</gene>
<feature type="transmembrane region" description="Helical" evidence="1">
    <location>
        <begin position="60"/>
        <end position="81"/>
    </location>
</feature>
<accession>A0A975G6P0</accession>
<proteinExistence type="predicted"/>
<feature type="transmembrane region" description="Helical" evidence="1">
    <location>
        <begin position="142"/>
        <end position="169"/>
    </location>
</feature>
<dbReference type="Proteomes" id="UP000676169">
    <property type="component" value="Chromosome"/>
</dbReference>
<reference evidence="2" key="1">
    <citation type="submission" date="2021-04" db="EMBL/GenBank/DDBJ databases">
        <title>Luteolibacter sp. 32A isolated from the skin of an Anderson's salamander (Ambystoma andersonii).</title>
        <authorList>
            <person name="Spergser J."/>
            <person name="Busse H.-J."/>
        </authorList>
    </citation>
    <scope>NUCLEOTIDE SEQUENCE</scope>
    <source>
        <strain evidence="2">32A</strain>
    </source>
</reference>
<name>A0A975G6P0_9BACT</name>
<keyword evidence="3" id="KW-1185">Reference proteome</keyword>
<feature type="transmembrane region" description="Helical" evidence="1">
    <location>
        <begin position="181"/>
        <end position="199"/>
    </location>
</feature>
<keyword evidence="1" id="KW-0812">Transmembrane</keyword>
<protein>
    <recommendedName>
        <fullName evidence="4">DUF2238 domain-containing protein</fullName>
    </recommendedName>
</protein>
<evidence type="ECO:0008006" key="4">
    <source>
        <dbReference type="Google" id="ProtNLM"/>
    </source>
</evidence>
<dbReference type="RefSeq" id="WP_211629247.1">
    <property type="nucleotide sequence ID" value="NZ_CP073100.1"/>
</dbReference>
<dbReference type="AlphaFoldDB" id="A0A975G6P0"/>
<evidence type="ECO:0000313" key="2">
    <source>
        <dbReference type="EMBL" id="QUE49255.1"/>
    </source>
</evidence>
<evidence type="ECO:0000313" key="3">
    <source>
        <dbReference type="Proteomes" id="UP000676169"/>
    </source>
</evidence>
<sequence length="207" mass="22573">MNKPNPANPGPVFAFTGTYIAAFVAVSLATGTAGLPSYLSLMGVLVPSLYFLHRNYSFSAGLMWSFSVWGLLHMAGGLVPIPDGWFHEGIHPILYNWWFIPGYLKYDHVVHAYGFGITTWLCWHILKIALRSPGGSRVQPTPIILILCMAGGMGFGAFNEVVEFIFTLVMPDTNVGDYTNIGWDLVANLIGALVAVAIISHGDKCRP</sequence>
<feature type="transmembrane region" description="Helical" evidence="1">
    <location>
        <begin position="110"/>
        <end position="130"/>
    </location>
</feature>
<evidence type="ECO:0000256" key="1">
    <source>
        <dbReference type="SAM" id="Phobius"/>
    </source>
</evidence>
<dbReference type="EMBL" id="CP073100">
    <property type="protein sequence ID" value="QUE49255.1"/>
    <property type="molecule type" value="Genomic_DNA"/>
</dbReference>
<organism evidence="2 3">
    <name type="scientific">Luteolibacter ambystomatis</name>
    <dbReference type="NCBI Taxonomy" id="2824561"/>
    <lineage>
        <taxon>Bacteria</taxon>
        <taxon>Pseudomonadati</taxon>
        <taxon>Verrucomicrobiota</taxon>
        <taxon>Verrucomicrobiia</taxon>
        <taxon>Verrucomicrobiales</taxon>
        <taxon>Verrucomicrobiaceae</taxon>
        <taxon>Luteolibacter</taxon>
    </lineage>
</organism>
<keyword evidence="1" id="KW-0472">Membrane</keyword>